<evidence type="ECO:0000256" key="10">
    <source>
        <dbReference type="SAM" id="Phobius"/>
    </source>
</evidence>
<accession>A0A8E2IF34</accession>
<name>A0A8E2IF34_9BACI</name>
<keyword evidence="10" id="KW-0812">Transmembrane</keyword>
<keyword evidence="10" id="KW-1133">Transmembrane helix</keyword>
<feature type="domain" description="Peptidase S11 D-alanyl-D-alanine carboxypeptidase A N-terminal" evidence="11">
    <location>
        <begin position="25"/>
        <end position="254"/>
    </location>
</feature>
<dbReference type="GO" id="GO:0009002">
    <property type="term" value="F:serine-type D-Ala-D-Ala carboxypeptidase activity"/>
    <property type="evidence" value="ECO:0007669"/>
    <property type="project" value="InterPro"/>
</dbReference>
<reference evidence="12 13" key="1">
    <citation type="submission" date="2017-01" db="EMBL/GenBank/DDBJ databases">
        <title>Draft genome sequence of Bacillus oleronius.</title>
        <authorList>
            <person name="Allam M."/>
        </authorList>
    </citation>
    <scope>NUCLEOTIDE SEQUENCE [LARGE SCALE GENOMIC DNA]</scope>
    <source>
        <strain evidence="12 13">DSM 9356</strain>
    </source>
</reference>
<dbReference type="GO" id="GO:0009252">
    <property type="term" value="P:peptidoglycan biosynthetic process"/>
    <property type="evidence" value="ECO:0007669"/>
    <property type="project" value="UniProtKB-KW"/>
</dbReference>
<organism evidence="12 13">
    <name type="scientific">Heyndrickxia oleronia</name>
    <dbReference type="NCBI Taxonomy" id="38875"/>
    <lineage>
        <taxon>Bacteria</taxon>
        <taxon>Bacillati</taxon>
        <taxon>Bacillota</taxon>
        <taxon>Bacilli</taxon>
        <taxon>Bacillales</taxon>
        <taxon>Bacillaceae</taxon>
        <taxon>Heyndrickxia</taxon>
    </lineage>
</organism>
<evidence type="ECO:0000256" key="8">
    <source>
        <dbReference type="PIRSR" id="PIRSR618044-2"/>
    </source>
</evidence>
<proteinExistence type="inferred from homology"/>
<evidence type="ECO:0000256" key="5">
    <source>
        <dbReference type="ARBA" id="ARBA00022984"/>
    </source>
</evidence>
<dbReference type="GO" id="GO:0006508">
    <property type="term" value="P:proteolysis"/>
    <property type="evidence" value="ECO:0007669"/>
    <property type="project" value="InterPro"/>
</dbReference>
<keyword evidence="6" id="KW-0961">Cell wall biogenesis/degradation</keyword>
<feature type="binding site" evidence="8">
    <location>
        <position position="224"/>
    </location>
    <ligand>
        <name>substrate</name>
    </ligand>
</feature>
<dbReference type="InterPro" id="IPR018044">
    <property type="entry name" value="Peptidase_S11"/>
</dbReference>
<protein>
    <recommendedName>
        <fullName evidence="11">Peptidase S11 D-alanyl-D-alanine carboxypeptidase A N-terminal domain-containing protein</fullName>
    </recommendedName>
</protein>
<dbReference type="Pfam" id="PF00768">
    <property type="entry name" value="Peptidase_S11"/>
    <property type="match status" value="1"/>
</dbReference>
<evidence type="ECO:0000256" key="3">
    <source>
        <dbReference type="ARBA" id="ARBA00022801"/>
    </source>
</evidence>
<feature type="active site" description="Proton acceptor" evidence="7">
    <location>
        <position position="63"/>
    </location>
</feature>
<dbReference type="EMBL" id="MTLA01000084">
    <property type="protein sequence ID" value="OOP68746.1"/>
    <property type="molecule type" value="Genomic_DNA"/>
</dbReference>
<sequence>MKKIWLFAFVIVLSFNFLYKVHASEKPILNLASESAVLVDSTTGKVLYEKNAFKRLYPASLTKIATAIYAIENGNLNDTVTISKNVENTDGTRVYLVAGEKVTLKHLLQGLLINSGNDAGVAIAEYMNGSIPKFASQLNQYLVDKIGVSATNFVNPHGLFDENHYTTAYDLAKITNYAIKNDIFKQIFGTKELEWNGEGWQTTLFTHHLILKGEIEYKEVTGGKTGYVDQSGQTLATTAENDKIHLTVIIMNAKSKNDAYNDTKKLLDYGFNHFETSTLAKGVTFKVGEEIFEAPKDIEYTKPLNGTVSEDILDDGMLQISDRTGDTLDTLKLTPMKVKAAETKSEVTEKQTTSPSKNWGLYVVIIAFLLILTVIIKKINQKRM</sequence>
<evidence type="ECO:0000313" key="12">
    <source>
        <dbReference type="EMBL" id="OOP68746.1"/>
    </source>
</evidence>
<dbReference type="RefSeq" id="WP_078109979.1">
    <property type="nucleotide sequence ID" value="NZ_CP065424.1"/>
</dbReference>
<feature type="active site" description="Acyl-ester intermediate" evidence="7">
    <location>
        <position position="60"/>
    </location>
</feature>
<dbReference type="InterPro" id="IPR012338">
    <property type="entry name" value="Beta-lactam/transpept-like"/>
</dbReference>
<keyword evidence="10" id="KW-0472">Membrane</keyword>
<keyword evidence="13" id="KW-1185">Reference proteome</keyword>
<comment type="similarity">
    <text evidence="1 9">Belongs to the peptidase S11 family.</text>
</comment>
<dbReference type="SUPFAM" id="SSF56601">
    <property type="entry name" value="beta-lactamase/transpeptidase-like"/>
    <property type="match status" value="1"/>
</dbReference>
<dbReference type="PRINTS" id="PR00725">
    <property type="entry name" value="DADACBPTASE1"/>
</dbReference>
<dbReference type="Proteomes" id="UP000189761">
    <property type="component" value="Unassembled WGS sequence"/>
</dbReference>
<comment type="caution">
    <text evidence="12">The sequence shown here is derived from an EMBL/GenBank/DDBJ whole genome shotgun (WGS) entry which is preliminary data.</text>
</comment>
<evidence type="ECO:0000256" key="4">
    <source>
        <dbReference type="ARBA" id="ARBA00022960"/>
    </source>
</evidence>
<evidence type="ECO:0000256" key="2">
    <source>
        <dbReference type="ARBA" id="ARBA00022729"/>
    </source>
</evidence>
<gene>
    <name evidence="12" type="ORF">BWZ43_08820</name>
</gene>
<keyword evidence="2" id="KW-0732">Signal</keyword>
<dbReference type="GO" id="GO:0071555">
    <property type="term" value="P:cell wall organization"/>
    <property type="evidence" value="ECO:0007669"/>
    <property type="project" value="UniProtKB-KW"/>
</dbReference>
<keyword evidence="4" id="KW-0133">Cell shape</keyword>
<evidence type="ECO:0000256" key="1">
    <source>
        <dbReference type="ARBA" id="ARBA00007164"/>
    </source>
</evidence>
<feature type="active site" evidence="7">
    <location>
        <position position="115"/>
    </location>
</feature>
<evidence type="ECO:0000256" key="7">
    <source>
        <dbReference type="PIRSR" id="PIRSR618044-1"/>
    </source>
</evidence>
<evidence type="ECO:0000256" key="6">
    <source>
        <dbReference type="ARBA" id="ARBA00023316"/>
    </source>
</evidence>
<keyword evidence="3" id="KW-0378">Hydrolase</keyword>
<dbReference type="PANTHER" id="PTHR21581:SF33">
    <property type="entry name" value="D-ALANYL-D-ALANINE CARBOXYPEPTIDASE DACB"/>
    <property type="match status" value="1"/>
</dbReference>
<feature type="transmembrane region" description="Helical" evidence="10">
    <location>
        <begin position="359"/>
        <end position="376"/>
    </location>
</feature>
<dbReference type="PANTHER" id="PTHR21581">
    <property type="entry name" value="D-ALANYL-D-ALANINE CARBOXYPEPTIDASE"/>
    <property type="match status" value="1"/>
</dbReference>
<dbReference type="AlphaFoldDB" id="A0A8E2IF34"/>
<dbReference type="GO" id="GO:0008360">
    <property type="term" value="P:regulation of cell shape"/>
    <property type="evidence" value="ECO:0007669"/>
    <property type="project" value="UniProtKB-KW"/>
</dbReference>
<evidence type="ECO:0000259" key="11">
    <source>
        <dbReference type="Pfam" id="PF00768"/>
    </source>
</evidence>
<dbReference type="Gene3D" id="3.40.710.10">
    <property type="entry name" value="DD-peptidase/beta-lactamase superfamily"/>
    <property type="match status" value="1"/>
</dbReference>
<evidence type="ECO:0000256" key="9">
    <source>
        <dbReference type="RuleBase" id="RU004016"/>
    </source>
</evidence>
<evidence type="ECO:0000313" key="13">
    <source>
        <dbReference type="Proteomes" id="UP000189761"/>
    </source>
</evidence>
<keyword evidence="5" id="KW-0573">Peptidoglycan synthesis</keyword>
<dbReference type="InterPro" id="IPR001967">
    <property type="entry name" value="Peptidase_S11_N"/>
</dbReference>